<comment type="subcellular location">
    <subcellularLocation>
        <location evidence="1">Membrane</location>
        <topology evidence="1">Multi-pass membrane protein</topology>
    </subcellularLocation>
</comment>
<name>A0AAI8VIM0_9PEZI</name>
<dbReference type="Proteomes" id="UP001295740">
    <property type="component" value="Unassembled WGS sequence"/>
</dbReference>
<evidence type="ECO:0000256" key="3">
    <source>
        <dbReference type="ARBA" id="ARBA00022989"/>
    </source>
</evidence>
<gene>
    <name evidence="8" type="ORF">KHLLAP_LOCUS6116</name>
</gene>
<evidence type="ECO:0000313" key="9">
    <source>
        <dbReference type="Proteomes" id="UP001295740"/>
    </source>
</evidence>
<organism evidence="8 9">
    <name type="scientific">Anthostomella pinea</name>
    <dbReference type="NCBI Taxonomy" id="933095"/>
    <lineage>
        <taxon>Eukaryota</taxon>
        <taxon>Fungi</taxon>
        <taxon>Dikarya</taxon>
        <taxon>Ascomycota</taxon>
        <taxon>Pezizomycotina</taxon>
        <taxon>Sordariomycetes</taxon>
        <taxon>Xylariomycetidae</taxon>
        <taxon>Xylariales</taxon>
        <taxon>Xylariaceae</taxon>
        <taxon>Anthostomella</taxon>
    </lineage>
</organism>
<comment type="caution">
    <text evidence="8">The sequence shown here is derived from an EMBL/GenBank/DDBJ whole genome shotgun (WGS) entry which is preliminary data.</text>
</comment>
<comment type="similarity">
    <text evidence="5">Belongs to the SAT4 family.</text>
</comment>
<sequence>MFIATAITNMIMDITILTLPMPFVWRLNMSTRQKLAVSSIFLLGAFVIGISIARIYFFYQSTDSYANALDITVNIAPNLYWTELEASIAIVSACLPTLRPLFSGLSLETFLHEFASRLSIRSSTKSSGNSHAGSIGKWDHSLPNGSESSAARFVNRCEAVRLASSENLPIEIELRQQPGIVVQKETHQSEHERRV</sequence>
<keyword evidence="3 6" id="KW-1133">Transmembrane helix</keyword>
<dbReference type="PANTHER" id="PTHR33048">
    <property type="entry name" value="PTH11-LIKE INTEGRAL MEMBRANE PROTEIN (AFU_ORTHOLOGUE AFUA_5G11245)"/>
    <property type="match status" value="1"/>
</dbReference>
<evidence type="ECO:0000259" key="7">
    <source>
        <dbReference type="Pfam" id="PF20684"/>
    </source>
</evidence>
<dbReference type="InterPro" id="IPR049326">
    <property type="entry name" value="Rhodopsin_dom_fungi"/>
</dbReference>
<keyword evidence="2 6" id="KW-0812">Transmembrane</keyword>
<dbReference type="EMBL" id="CAUWAG010000007">
    <property type="protein sequence ID" value="CAJ2505648.1"/>
    <property type="molecule type" value="Genomic_DNA"/>
</dbReference>
<feature type="domain" description="Rhodopsin" evidence="7">
    <location>
        <begin position="2"/>
        <end position="103"/>
    </location>
</feature>
<evidence type="ECO:0000256" key="5">
    <source>
        <dbReference type="ARBA" id="ARBA00038359"/>
    </source>
</evidence>
<protein>
    <submittedName>
        <fullName evidence="8">Uu.00g130420.m01.CDS01</fullName>
    </submittedName>
</protein>
<dbReference type="InterPro" id="IPR052337">
    <property type="entry name" value="SAT4-like"/>
</dbReference>
<dbReference type="AlphaFoldDB" id="A0AAI8VIM0"/>
<proteinExistence type="inferred from homology"/>
<evidence type="ECO:0000313" key="8">
    <source>
        <dbReference type="EMBL" id="CAJ2505648.1"/>
    </source>
</evidence>
<accession>A0AAI8VIM0</accession>
<evidence type="ECO:0000256" key="2">
    <source>
        <dbReference type="ARBA" id="ARBA00022692"/>
    </source>
</evidence>
<keyword evidence="9" id="KW-1185">Reference proteome</keyword>
<evidence type="ECO:0000256" key="4">
    <source>
        <dbReference type="ARBA" id="ARBA00023136"/>
    </source>
</evidence>
<dbReference type="Pfam" id="PF20684">
    <property type="entry name" value="Fung_rhodopsin"/>
    <property type="match status" value="1"/>
</dbReference>
<dbReference type="PANTHER" id="PTHR33048:SF47">
    <property type="entry name" value="INTEGRAL MEMBRANE PROTEIN-RELATED"/>
    <property type="match status" value="1"/>
</dbReference>
<evidence type="ECO:0000256" key="6">
    <source>
        <dbReference type="SAM" id="Phobius"/>
    </source>
</evidence>
<keyword evidence="4 6" id="KW-0472">Membrane</keyword>
<dbReference type="GO" id="GO:0016020">
    <property type="term" value="C:membrane"/>
    <property type="evidence" value="ECO:0007669"/>
    <property type="project" value="UniProtKB-SubCell"/>
</dbReference>
<reference evidence="8" key="1">
    <citation type="submission" date="2023-10" db="EMBL/GenBank/DDBJ databases">
        <authorList>
            <person name="Hackl T."/>
        </authorList>
    </citation>
    <scope>NUCLEOTIDE SEQUENCE</scope>
</reference>
<feature type="transmembrane region" description="Helical" evidence="6">
    <location>
        <begin position="37"/>
        <end position="59"/>
    </location>
</feature>
<evidence type="ECO:0000256" key="1">
    <source>
        <dbReference type="ARBA" id="ARBA00004141"/>
    </source>
</evidence>